<dbReference type="Gramene" id="AET3Gv20614800.22">
    <property type="protein sequence ID" value="AET3Gv20614800.22"/>
    <property type="gene ID" value="AET3Gv20614800"/>
</dbReference>
<evidence type="ECO:0000313" key="1">
    <source>
        <dbReference type="EnsemblPlants" id="AET3Gv20614800.22"/>
    </source>
</evidence>
<reference evidence="1" key="4">
    <citation type="submission" date="2019-03" db="UniProtKB">
        <authorList>
            <consortium name="EnsemblPlants"/>
        </authorList>
    </citation>
    <scope>IDENTIFICATION</scope>
</reference>
<dbReference type="Proteomes" id="UP000015105">
    <property type="component" value="Chromosome 3D"/>
</dbReference>
<evidence type="ECO:0000313" key="2">
    <source>
        <dbReference type="Proteomes" id="UP000015105"/>
    </source>
</evidence>
<reference evidence="2" key="1">
    <citation type="journal article" date="2014" name="Science">
        <title>Ancient hybridizations among the ancestral genomes of bread wheat.</title>
        <authorList>
            <consortium name="International Wheat Genome Sequencing Consortium,"/>
            <person name="Marcussen T."/>
            <person name="Sandve S.R."/>
            <person name="Heier L."/>
            <person name="Spannagl M."/>
            <person name="Pfeifer M."/>
            <person name="Jakobsen K.S."/>
            <person name="Wulff B.B."/>
            <person name="Steuernagel B."/>
            <person name="Mayer K.F."/>
            <person name="Olsen O.A."/>
        </authorList>
    </citation>
    <scope>NUCLEOTIDE SEQUENCE [LARGE SCALE GENOMIC DNA]</scope>
    <source>
        <strain evidence="2">cv. AL8/78</strain>
    </source>
</reference>
<name>A0A453F9L4_AEGTS</name>
<dbReference type="Gramene" id="AET3Gv20614800.21">
    <property type="protein sequence ID" value="AET3Gv20614800.21"/>
    <property type="gene ID" value="AET3Gv20614800"/>
</dbReference>
<reference evidence="1" key="3">
    <citation type="journal article" date="2017" name="Nature">
        <title>Genome sequence of the progenitor of the wheat D genome Aegilops tauschii.</title>
        <authorList>
            <person name="Luo M.C."/>
            <person name="Gu Y.Q."/>
            <person name="Puiu D."/>
            <person name="Wang H."/>
            <person name="Twardziok S.O."/>
            <person name="Deal K.R."/>
            <person name="Huo N."/>
            <person name="Zhu T."/>
            <person name="Wang L."/>
            <person name="Wang Y."/>
            <person name="McGuire P.E."/>
            <person name="Liu S."/>
            <person name="Long H."/>
            <person name="Ramasamy R.K."/>
            <person name="Rodriguez J.C."/>
            <person name="Van S.L."/>
            <person name="Yuan L."/>
            <person name="Wang Z."/>
            <person name="Xia Z."/>
            <person name="Xiao L."/>
            <person name="Anderson O.D."/>
            <person name="Ouyang S."/>
            <person name="Liang Y."/>
            <person name="Zimin A.V."/>
            <person name="Pertea G."/>
            <person name="Qi P."/>
            <person name="Bennetzen J.L."/>
            <person name="Dai X."/>
            <person name="Dawson M.W."/>
            <person name="Muller H.G."/>
            <person name="Kugler K."/>
            <person name="Rivarola-Duarte L."/>
            <person name="Spannagl M."/>
            <person name="Mayer K.F.X."/>
            <person name="Lu F.H."/>
            <person name="Bevan M.W."/>
            <person name="Leroy P."/>
            <person name="Li P."/>
            <person name="You F.M."/>
            <person name="Sun Q."/>
            <person name="Liu Z."/>
            <person name="Lyons E."/>
            <person name="Wicker T."/>
            <person name="Salzberg S.L."/>
            <person name="Devos K.M."/>
            <person name="Dvorak J."/>
        </authorList>
    </citation>
    <scope>NUCLEOTIDE SEQUENCE [LARGE SCALE GENOMIC DNA]</scope>
    <source>
        <strain evidence="1">cv. AL8/78</strain>
    </source>
</reference>
<dbReference type="AlphaFoldDB" id="A0A453F9L4"/>
<reference evidence="1" key="5">
    <citation type="journal article" date="2021" name="G3 (Bethesda)">
        <title>Aegilops tauschii genome assembly Aet v5.0 features greater sequence contiguity and improved annotation.</title>
        <authorList>
            <person name="Wang L."/>
            <person name="Zhu T."/>
            <person name="Rodriguez J.C."/>
            <person name="Deal K.R."/>
            <person name="Dubcovsky J."/>
            <person name="McGuire P.E."/>
            <person name="Lux T."/>
            <person name="Spannagl M."/>
            <person name="Mayer K.F.X."/>
            <person name="Baldrich P."/>
            <person name="Meyers B.C."/>
            <person name="Huo N."/>
            <person name="Gu Y.Q."/>
            <person name="Zhou H."/>
            <person name="Devos K.M."/>
            <person name="Bennetzen J.L."/>
            <person name="Unver T."/>
            <person name="Budak H."/>
            <person name="Gulick P.J."/>
            <person name="Galiba G."/>
            <person name="Kalapos B."/>
            <person name="Nelson D.R."/>
            <person name="Li P."/>
            <person name="You F.M."/>
            <person name="Luo M.C."/>
            <person name="Dvorak J."/>
        </authorList>
    </citation>
    <scope>NUCLEOTIDE SEQUENCE [LARGE SCALE GENOMIC DNA]</scope>
    <source>
        <strain evidence="1">cv. AL8/78</strain>
    </source>
</reference>
<keyword evidence="2" id="KW-1185">Reference proteome</keyword>
<protein>
    <submittedName>
        <fullName evidence="1">Uncharacterized protein</fullName>
    </submittedName>
</protein>
<dbReference type="EnsemblPlants" id="AET3Gv20614800.22">
    <property type="protein sequence ID" value="AET3Gv20614800.22"/>
    <property type="gene ID" value="AET3Gv20614800"/>
</dbReference>
<accession>A0A453F9L4</accession>
<proteinExistence type="predicted"/>
<reference evidence="2" key="2">
    <citation type="journal article" date="2017" name="Nat. Plants">
        <title>The Aegilops tauschii genome reveals multiple impacts of transposons.</title>
        <authorList>
            <person name="Zhao G."/>
            <person name="Zou C."/>
            <person name="Li K."/>
            <person name="Wang K."/>
            <person name="Li T."/>
            <person name="Gao L."/>
            <person name="Zhang X."/>
            <person name="Wang H."/>
            <person name="Yang Z."/>
            <person name="Liu X."/>
            <person name="Jiang W."/>
            <person name="Mao L."/>
            <person name="Kong X."/>
            <person name="Jiao Y."/>
            <person name="Jia J."/>
        </authorList>
    </citation>
    <scope>NUCLEOTIDE SEQUENCE [LARGE SCALE GENOMIC DNA]</scope>
    <source>
        <strain evidence="2">cv. AL8/78</strain>
    </source>
</reference>
<sequence>MFHVFGLTHRKLVSWIHLYENLLSGCQMDSSHAKQSTRGEEEDALKRGNDMFFLF</sequence>
<organism evidence="1 2">
    <name type="scientific">Aegilops tauschii subsp. strangulata</name>
    <name type="common">Goatgrass</name>
    <dbReference type="NCBI Taxonomy" id="200361"/>
    <lineage>
        <taxon>Eukaryota</taxon>
        <taxon>Viridiplantae</taxon>
        <taxon>Streptophyta</taxon>
        <taxon>Embryophyta</taxon>
        <taxon>Tracheophyta</taxon>
        <taxon>Spermatophyta</taxon>
        <taxon>Magnoliopsida</taxon>
        <taxon>Liliopsida</taxon>
        <taxon>Poales</taxon>
        <taxon>Poaceae</taxon>
        <taxon>BOP clade</taxon>
        <taxon>Pooideae</taxon>
        <taxon>Triticodae</taxon>
        <taxon>Triticeae</taxon>
        <taxon>Triticinae</taxon>
        <taxon>Aegilops</taxon>
    </lineage>
</organism>
<dbReference type="EnsemblPlants" id="AET3Gv20614800.21">
    <property type="protein sequence ID" value="AET3Gv20614800.21"/>
    <property type="gene ID" value="AET3Gv20614800"/>
</dbReference>